<evidence type="ECO:0000256" key="10">
    <source>
        <dbReference type="PIRNR" id="PIRNR006268"/>
    </source>
</evidence>
<dbReference type="Gene3D" id="3.10.520.10">
    <property type="entry name" value="ApbE-like domains"/>
    <property type="match status" value="1"/>
</dbReference>
<dbReference type="EC" id="2.7.1.180" evidence="1 10"/>
<evidence type="ECO:0000313" key="12">
    <source>
        <dbReference type="EMBL" id="SEI39848.1"/>
    </source>
</evidence>
<keyword evidence="6 10" id="KW-0274">FAD</keyword>
<gene>
    <name evidence="12" type="ORF">SAMN04487834_100274</name>
</gene>
<evidence type="ECO:0000256" key="5">
    <source>
        <dbReference type="ARBA" id="ARBA00022723"/>
    </source>
</evidence>
<dbReference type="OrthoDB" id="9778595at2"/>
<dbReference type="RefSeq" id="WP_074731133.1">
    <property type="nucleotide sequence ID" value="NZ_FNYK01000002.1"/>
</dbReference>
<sequence length="295" mass="33586">MIEHIFFALGTVKSIKIYDKNSKNYEPLLKHIQERIEYISSHCNFYDDQSDLSHINQQAGESYVTVDQDTYMIIREAKAYSVQYKGFFDITVGSLTRLWHINTNNNEMPLKQDIDRAILKINAQDILLKEDNQIALAHHGQAIDLGSIAKGYCVDLTKELLIKAGVTEAIIQYGGSVAVIGKKKKVGIQNPFKSQGEIMGYIETDACVVTSGTYEHYFMHDNKRYSHLFDLRTGYPIETDMMSLTVVTSSALLGDVLTTVYFNKGVIPRDEDVCVIMNDGRYYLSESLRKEFYAR</sequence>
<dbReference type="PIRSF" id="PIRSF006268">
    <property type="entry name" value="ApbE"/>
    <property type="match status" value="1"/>
</dbReference>
<accession>A0A1H6Q7V5</accession>
<name>A0A1H6Q7V5_9FIRM</name>
<evidence type="ECO:0000256" key="8">
    <source>
        <dbReference type="ARBA" id="ARBA00031306"/>
    </source>
</evidence>
<evidence type="ECO:0000256" key="4">
    <source>
        <dbReference type="ARBA" id="ARBA00022679"/>
    </source>
</evidence>
<keyword evidence="4 10" id="KW-0808">Transferase</keyword>
<feature type="binding site" evidence="11">
    <location>
        <position position="259"/>
    </location>
    <ligand>
        <name>Mg(2+)</name>
        <dbReference type="ChEBI" id="CHEBI:18420"/>
    </ligand>
</feature>
<evidence type="ECO:0000256" key="1">
    <source>
        <dbReference type="ARBA" id="ARBA00011955"/>
    </source>
</evidence>
<dbReference type="EMBL" id="FNYK01000002">
    <property type="protein sequence ID" value="SEI39848.1"/>
    <property type="molecule type" value="Genomic_DNA"/>
</dbReference>
<feature type="binding site" evidence="11">
    <location>
        <position position="255"/>
    </location>
    <ligand>
        <name>Mg(2+)</name>
        <dbReference type="ChEBI" id="CHEBI:18420"/>
    </ligand>
</feature>
<dbReference type="STRING" id="322505.SAMN04487836_11015"/>
<evidence type="ECO:0000256" key="6">
    <source>
        <dbReference type="ARBA" id="ARBA00022827"/>
    </source>
</evidence>
<dbReference type="GO" id="GO:0016740">
    <property type="term" value="F:transferase activity"/>
    <property type="evidence" value="ECO:0007669"/>
    <property type="project" value="UniProtKB-UniRule"/>
</dbReference>
<feature type="binding site" evidence="11">
    <location>
        <position position="147"/>
    </location>
    <ligand>
        <name>Mg(2+)</name>
        <dbReference type="ChEBI" id="CHEBI:18420"/>
    </ligand>
</feature>
<keyword evidence="5 10" id="KW-0479">Metal-binding</keyword>
<keyword evidence="7 10" id="KW-0460">Magnesium</keyword>
<keyword evidence="3 10" id="KW-0285">Flavoprotein</keyword>
<keyword evidence="12" id="KW-0449">Lipoprotein</keyword>
<dbReference type="SUPFAM" id="SSF143631">
    <property type="entry name" value="ApbE-like"/>
    <property type="match status" value="1"/>
</dbReference>
<evidence type="ECO:0000256" key="9">
    <source>
        <dbReference type="ARBA" id="ARBA00048540"/>
    </source>
</evidence>
<dbReference type="GO" id="GO:0046872">
    <property type="term" value="F:metal ion binding"/>
    <property type="evidence" value="ECO:0007669"/>
    <property type="project" value="UniProtKB-UniRule"/>
</dbReference>
<organism evidence="12 13">
    <name type="scientific">Sharpea azabuensis</name>
    <dbReference type="NCBI Taxonomy" id="322505"/>
    <lineage>
        <taxon>Bacteria</taxon>
        <taxon>Bacillati</taxon>
        <taxon>Bacillota</taxon>
        <taxon>Erysipelotrichia</taxon>
        <taxon>Erysipelotrichales</taxon>
        <taxon>Coprobacillaceae</taxon>
        <taxon>Sharpea</taxon>
    </lineage>
</organism>
<evidence type="ECO:0000256" key="3">
    <source>
        <dbReference type="ARBA" id="ARBA00022630"/>
    </source>
</evidence>
<evidence type="ECO:0000313" key="13">
    <source>
        <dbReference type="Proteomes" id="UP000183028"/>
    </source>
</evidence>
<comment type="similarity">
    <text evidence="10">Belongs to the ApbE family.</text>
</comment>
<keyword evidence="13" id="KW-1185">Reference proteome</keyword>
<dbReference type="PANTHER" id="PTHR30040">
    <property type="entry name" value="THIAMINE BIOSYNTHESIS LIPOPROTEIN APBE"/>
    <property type="match status" value="1"/>
</dbReference>
<comment type="catalytic activity">
    <reaction evidence="9 10">
        <text>L-threonyl-[protein] + FAD = FMN-L-threonyl-[protein] + AMP + H(+)</text>
        <dbReference type="Rhea" id="RHEA:36847"/>
        <dbReference type="Rhea" id="RHEA-COMP:11060"/>
        <dbReference type="Rhea" id="RHEA-COMP:11061"/>
        <dbReference type="ChEBI" id="CHEBI:15378"/>
        <dbReference type="ChEBI" id="CHEBI:30013"/>
        <dbReference type="ChEBI" id="CHEBI:57692"/>
        <dbReference type="ChEBI" id="CHEBI:74257"/>
        <dbReference type="ChEBI" id="CHEBI:456215"/>
        <dbReference type="EC" id="2.7.1.180"/>
    </reaction>
</comment>
<evidence type="ECO:0000256" key="7">
    <source>
        <dbReference type="ARBA" id="ARBA00022842"/>
    </source>
</evidence>
<dbReference type="AlphaFoldDB" id="A0A1H6Q7V5"/>
<dbReference type="Proteomes" id="UP000183028">
    <property type="component" value="Unassembled WGS sequence"/>
</dbReference>
<dbReference type="Pfam" id="PF02424">
    <property type="entry name" value="ApbE"/>
    <property type="match status" value="1"/>
</dbReference>
<proteinExistence type="inferred from homology"/>
<reference evidence="13" key="1">
    <citation type="submission" date="2016-10" db="EMBL/GenBank/DDBJ databases">
        <authorList>
            <person name="Varghese N."/>
        </authorList>
    </citation>
    <scope>NUCLEOTIDE SEQUENCE [LARGE SCALE GENOMIC DNA]</scope>
    <source>
        <strain evidence="13">DSM 20406</strain>
    </source>
</reference>
<protein>
    <recommendedName>
        <fullName evidence="2 10">FAD:protein FMN transferase</fullName>
        <ecNumber evidence="1 10">2.7.1.180</ecNumber>
    </recommendedName>
    <alternativeName>
        <fullName evidence="8 10">Flavin transferase</fullName>
    </alternativeName>
</protein>
<dbReference type="eggNOG" id="COG1477">
    <property type="taxonomic scope" value="Bacteria"/>
</dbReference>
<evidence type="ECO:0000256" key="2">
    <source>
        <dbReference type="ARBA" id="ARBA00016337"/>
    </source>
</evidence>
<comment type="cofactor">
    <cofactor evidence="11">
        <name>Mg(2+)</name>
        <dbReference type="ChEBI" id="CHEBI:18420"/>
    </cofactor>
    <cofactor evidence="11">
        <name>Mn(2+)</name>
        <dbReference type="ChEBI" id="CHEBI:29035"/>
    </cofactor>
    <text evidence="11">Magnesium. Can also use manganese.</text>
</comment>
<dbReference type="InterPro" id="IPR024932">
    <property type="entry name" value="ApbE"/>
</dbReference>
<dbReference type="InterPro" id="IPR003374">
    <property type="entry name" value="ApbE-like_sf"/>
</dbReference>
<evidence type="ECO:0000256" key="11">
    <source>
        <dbReference type="PIRSR" id="PIRSR006268-2"/>
    </source>
</evidence>
<dbReference type="PANTHER" id="PTHR30040:SF2">
    <property type="entry name" value="FAD:PROTEIN FMN TRANSFERASE"/>
    <property type="match status" value="1"/>
</dbReference>